<proteinExistence type="predicted"/>
<reference evidence="1 2" key="1">
    <citation type="submission" date="2020-01" db="EMBL/GenBank/DDBJ databases">
        <title>Paenibacillus soybeanensis sp. nov. isolated from the nodules of soybean (Glycine max(L.) Merr).</title>
        <authorList>
            <person name="Wang H."/>
        </authorList>
    </citation>
    <scope>NUCLEOTIDE SEQUENCE [LARGE SCALE GENOMIC DNA]</scope>
    <source>
        <strain evidence="1 2">T1</strain>
    </source>
</reference>
<organism evidence="1 2">
    <name type="scientific">Paenibacillus glycinis</name>
    <dbReference type="NCBI Taxonomy" id="2697035"/>
    <lineage>
        <taxon>Bacteria</taxon>
        <taxon>Bacillati</taxon>
        <taxon>Bacillota</taxon>
        <taxon>Bacilli</taxon>
        <taxon>Bacillales</taxon>
        <taxon>Paenibacillaceae</taxon>
        <taxon>Paenibacillus</taxon>
    </lineage>
</organism>
<gene>
    <name evidence="1" type="ORF">GT019_17455</name>
</gene>
<dbReference type="EMBL" id="JAAAMV010000013">
    <property type="protein sequence ID" value="NBD25661.1"/>
    <property type="molecule type" value="Genomic_DNA"/>
</dbReference>
<keyword evidence="2" id="KW-1185">Reference proteome</keyword>
<comment type="caution">
    <text evidence="1">The sequence shown here is derived from an EMBL/GenBank/DDBJ whole genome shotgun (WGS) entry which is preliminary data.</text>
</comment>
<evidence type="ECO:0000313" key="1">
    <source>
        <dbReference type="EMBL" id="NBD25661.1"/>
    </source>
</evidence>
<sequence length="286" mass="31794">MQTKVDESGWLNEIWAEGGAVLDIDRKKLLFYGGEDIRYDVPLRDLHLACMRSVWQGWEIDWAHEGIADLASYVGVAKETVLKEKKAGAPDTSLAPPEERTWVDTAASVKFPDDELLVFPLSDGIKPYLFAGPAMVDKIDRAHGYRALALREWTENFPTGGFHLDIGAKSLAFWHADDLPNIAEQIRRAWPSWTIVNHFDRYAAHAALTNGKLQFQAIEPSRLAGNVRSLLLGDASNPVDALAEFIKTKADEGSTIAINPNALKHDRHELPRYVKESIVNAALASL</sequence>
<evidence type="ECO:0000313" key="2">
    <source>
        <dbReference type="Proteomes" id="UP000665561"/>
    </source>
</evidence>
<protein>
    <submittedName>
        <fullName evidence="1">Uncharacterized protein</fullName>
    </submittedName>
</protein>
<accession>A0ABW9XTJ6</accession>
<dbReference type="Proteomes" id="UP000665561">
    <property type="component" value="Unassembled WGS sequence"/>
</dbReference>
<dbReference type="RefSeq" id="WP_161744470.1">
    <property type="nucleotide sequence ID" value="NZ_JAAAMV010000013.1"/>
</dbReference>
<name>A0ABW9XTJ6_9BACL</name>